<dbReference type="Proteomes" id="UP000283474">
    <property type="component" value="Chromosome"/>
</dbReference>
<dbReference type="KEGG" id="pus:CKA81_06925"/>
<evidence type="ECO:0000313" key="2">
    <source>
        <dbReference type="Proteomes" id="UP000283474"/>
    </source>
</evidence>
<protein>
    <submittedName>
        <fullName evidence="1">Uncharacterized protein</fullName>
    </submittedName>
</protein>
<dbReference type="AlphaFoldDB" id="A0A410GBD2"/>
<sequence>MPLLIALDEYESALRTVSIHAQIGLEAGPHEAQAALRMIFATCEKAAGTVEDVLSHPDAAAQVCAIDTSSLGT</sequence>
<dbReference type="RefSeq" id="WP_128354639.1">
    <property type="nucleotide sequence ID" value="NZ_CP022987.1"/>
</dbReference>
<organism evidence="1 2">
    <name type="scientific">Pollutimonas thiosulfatoxidans</name>
    <dbReference type="NCBI Taxonomy" id="2028345"/>
    <lineage>
        <taxon>Bacteria</taxon>
        <taxon>Pseudomonadati</taxon>
        <taxon>Pseudomonadota</taxon>
        <taxon>Betaproteobacteria</taxon>
        <taxon>Burkholderiales</taxon>
        <taxon>Alcaligenaceae</taxon>
        <taxon>Pollutimonas</taxon>
    </lineage>
</organism>
<gene>
    <name evidence="1" type="ORF">CKA81_06925</name>
</gene>
<reference evidence="1 2" key="1">
    <citation type="submission" date="2017-08" db="EMBL/GenBank/DDBJ databases">
        <authorList>
            <person name="Park S.-J."/>
            <person name="Kim H."/>
        </authorList>
    </citation>
    <scope>NUCLEOTIDE SEQUENCE [LARGE SCALE GENOMIC DNA]</scope>
    <source>
        <strain evidence="2">ye3</strain>
    </source>
</reference>
<evidence type="ECO:0000313" key="1">
    <source>
        <dbReference type="EMBL" id="QAA93597.1"/>
    </source>
</evidence>
<keyword evidence="2" id="KW-1185">Reference proteome</keyword>
<proteinExistence type="predicted"/>
<name>A0A410GBD2_9BURK</name>
<dbReference type="EMBL" id="CP022987">
    <property type="protein sequence ID" value="QAA93597.1"/>
    <property type="molecule type" value="Genomic_DNA"/>
</dbReference>
<accession>A0A410GBD2</accession>